<feature type="compositionally biased region" description="Basic and acidic residues" evidence="1">
    <location>
        <begin position="417"/>
        <end position="432"/>
    </location>
</feature>
<dbReference type="OrthoDB" id="5563539at2759"/>
<feature type="region of interest" description="Disordered" evidence="1">
    <location>
        <begin position="311"/>
        <end position="331"/>
    </location>
</feature>
<feature type="region of interest" description="Disordered" evidence="1">
    <location>
        <begin position="224"/>
        <end position="243"/>
    </location>
</feature>
<dbReference type="InterPro" id="IPR052292">
    <property type="entry name" value="Glucose_repression_reg"/>
</dbReference>
<dbReference type="GO" id="GO:0042149">
    <property type="term" value="P:cellular response to glucose starvation"/>
    <property type="evidence" value="ECO:0007669"/>
    <property type="project" value="TreeGrafter"/>
</dbReference>
<feature type="domain" description="Nitrogen regulatory protein areA GATA-like" evidence="2">
    <location>
        <begin position="164"/>
        <end position="191"/>
    </location>
</feature>
<feature type="region of interest" description="Disordered" evidence="1">
    <location>
        <begin position="45"/>
        <end position="74"/>
    </location>
</feature>
<evidence type="ECO:0000313" key="4">
    <source>
        <dbReference type="Proteomes" id="UP000249402"/>
    </source>
</evidence>
<accession>A0A395H0V3</accession>
<dbReference type="VEuPathDB" id="FungiDB:BO80DRAFT_454844"/>
<evidence type="ECO:0000256" key="1">
    <source>
        <dbReference type="SAM" id="MobiDB-lite"/>
    </source>
</evidence>
<dbReference type="InterPro" id="IPR013860">
    <property type="entry name" value="AreA_GATA"/>
</dbReference>
<dbReference type="PANTHER" id="PTHR28051:SF1">
    <property type="entry name" value="PROTEIN MTL1-RELATED"/>
    <property type="match status" value="1"/>
</dbReference>
<dbReference type="EMBL" id="KZ824435">
    <property type="protein sequence ID" value="RAL01472.1"/>
    <property type="molecule type" value="Genomic_DNA"/>
</dbReference>
<keyword evidence="4" id="KW-1185">Reference proteome</keyword>
<dbReference type="GO" id="GO:0007039">
    <property type="term" value="P:protein catabolic process in the vacuole"/>
    <property type="evidence" value="ECO:0007669"/>
    <property type="project" value="TreeGrafter"/>
</dbReference>
<dbReference type="GO" id="GO:0005773">
    <property type="term" value="C:vacuole"/>
    <property type="evidence" value="ECO:0007669"/>
    <property type="project" value="GOC"/>
</dbReference>
<reference evidence="3 4" key="1">
    <citation type="submission" date="2018-02" db="EMBL/GenBank/DDBJ databases">
        <title>The genomes of Aspergillus section Nigri reveals drivers in fungal speciation.</title>
        <authorList>
            <consortium name="DOE Joint Genome Institute"/>
            <person name="Vesth T.C."/>
            <person name="Nybo J."/>
            <person name="Theobald S."/>
            <person name="Brandl J."/>
            <person name="Frisvad J.C."/>
            <person name="Nielsen K.F."/>
            <person name="Lyhne E.K."/>
            <person name="Kogle M.E."/>
            <person name="Kuo A."/>
            <person name="Riley R."/>
            <person name="Clum A."/>
            <person name="Nolan M."/>
            <person name="Lipzen A."/>
            <person name="Salamov A."/>
            <person name="Henrissat B."/>
            <person name="Wiebenga A."/>
            <person name="De vries R.P."/>
            <person name="Grigoriev I.V."/>
            <person name="Mortensen U.H."/>
            <person name="Andersen M.R."/>
            <person name="Baker S.E."/>
        </authorList>
    </citation>
    <scope>NUCLEOTIDE SEQUENCE [LARGE SCALE GENOMIC DNA]</scope>
    <source>
        <strain evidence="3 4">CBS 121593</strain>
    </source>
</reference>
<dbReference type="GeneID" id="37226953"/>
<proteinExistence type="predicted"/>
<protein>
    <recommendedName>
        <fullName evidence="2">Nitrogen regulatory protein areA GATA-like domain-containing protein</fullName>
    </recommendedName>
</protein>
<name>A0A395H0V3_9EURO</name>
<organism evidence="3 4">
    <name type="scientific">Aspergillus ibericus CBS 121593</name>
    <dbReference type="NCBI Taxonomy" id="1448316"/>
    <lineage>
        <taxon>Eukaryota</taxon>
        <taxon>Fungi</taxon>
        <taxon>Dikarya</taxon>
        <taxon>Ascomycota</taxon>
        <taxon>Pezizomycotina</taxon>
        <taxon>Eurotiomycetes</taxon>
        <taxon>Eurotiomycetidae</taxon>
        <taxon>Eurotiales</taxon>
        <taxon>Aspergillaceae</taxon>
        <taxon>Aspergillus</taxon>
        <taxon>Aspergillus subgen. Circumdati</taxon>
    </lineage>
</organism>
<evidence type="ECO:0000313" key="3">
    <source>
        <dbReference type="EMBL" id="RAL01472.1"/>
    </source>
</evidence>
<feature type="region of interest" description="Disordered" evidence="1">
    <location>
        <begin position="378"/>
        <end position="398"/>
    </location>
</feature>
<dbReference type="Pfam" id="PF08550">
    <property type="entry name" value="GATA_AreA"/>
    <property type="match status" value="1"/>
</dbReference>
<dbReference type="Proteomes" id="UP000249402">
    <property type="component" value="Unassembled WGS sequence"/>
</dbReference>
<feature type="region of interest" description="Disordered" evidence="1">
    <location>
        <begin position="96"/>
        <end position="123"/>
    </location>
</feature>
<gene>
    <name evidence="3" type="ORF">BO80DRAFT_454844</name>
</gene>
<feature type="compositionally biased region" description="Low complexity" evidence="1">
    <location>
        <begin position="313"/>
        <end position="328"/>
    </location>
</feature>
<dbReference type="STRING" id="1448316.A0A395H0V3"/>
<dbReference type="PANTHER" id="PTHR28051">
    <property type="entry name" value="PROTEIN MTL1-RELATED"/>
    <property type="match status" value="1"/>
</dbReference>
<sequence length="560" mass="62353">MTAILPASNEGRSRYSSDPLRCPITQTYFLEEPSIATAKFNVPEFHHRGCPDDAAPPPPRSDSSSPDFTIAAVDRFPPTPTTLSSLSLMSEDQEDGDLVLPSYDSSQFDQKEPEALSDVSVDSSADIQRFTQAPAADDSTIEDEPSRHVDYLSHEWRQEDIWASWRYVVARRNVYDNGVRLENASWRTWAKLKLNLGTVSPEALNWLKDCDVTWLYGPLKTCARHEKPSNGSPPPSCLETPTMFDRKPILKKRTASETILQRSLSQHTLLQHAGAILKAQEAETNRNRPPFQRCPSEFGQVLNKSSATLVGESANGTATNTSSSGIGSPSERRHIHFNNEVVQCIAVEAKEEDDGWPVPFDEESSEDGIMMMKQIHSDTSISDKSTPRGGFAGENKTIAPLPSTTLKYRWDVSDHRGVAPEHRDTPENRRDTPQPPASSIMDRWSSYFSKSTPSSSSGSVKSTRAPAPSANFLLDEEDNDLAFDWEPSRKSYGLGSLSRPWFVNPEDDEELDYYFHSMSPGGSTPNEDEPLSASIFDRVADTVNTAKDIAHVIWNVGWRR</sequence>
<evidence type="ECO:0000259" key="2">
    <source>
        <dbReference type="Pfam" id="PF08550"/>
    </source>
</evidence>
<dbReference type="AlphaFoldDB" id="A0A395H0V3"/>
<feature type="region of interest" description="Disordered" evidence="1">
    <location>
        <begin position="417"/>
        <end position="443"/>
    </location>
</feature>
<dbReference type="RefSeq" id="XP_025575799.1">
    <property type="nucleotide sequence ID" value="XM_025722088.1"/>
</dbReference>